<dbReference type="InterPro" id="IPR039391">
    <property type="entry name" value="Phytocyanin-like"/>
</dbReference>
<feature type="domain" description="Phytocyanin" evidence="6">
    <location>
        <begin position="134"/>
        <end position="229"/>
    </location>
</feature>
<dbReference type="GO" id="GO:0009055">
    <property type="term" value="F:electron transfer activity"/>
    <property type="evidence" value="ECO:0007669"/>
    <property type="project" value="InterPro"/>
</dbReference>
<accession>A0A835BT12</accession>
<evidence type="ECO:0000259" key="6">
    <source>
        <dbReference type="PROSITE" id="PS51485"/>
    </source>
</evidence>
<protein>
    <recommendedName>
        <fullName evidence="4">Plantacyanin</fullName>
    </recommendedName>
</protein>
<dbReference type="FunFam" id="2.60.40.420:FF:000013">
    <property type="entry name" value="basic blue protein-like"/>
    <property type="match status" value="1"/>
</dbReference>
<keyword evidence="8" id="KW-1185">Reference proteome</keyword>
<dbReference type="PANTHER" id="PTHR33021:SF425">
    <property type="entry name" value="PUTATIVE, EXPRESSED-RELATED"/>
    <property type="match status" value="1"/>
</dbReference>
<keyword evidence="5" id="KW-0812">Transmembrane</keyword>
<dbReference type="InterPro" id="IPR041844">
    <property type="entry name" value="Plantacyanin"/>
</dbReference>
<keyword evidence="5" id="KW-1133">Transmembrane helix</keyword>
<dbReference type="Gene3D" id="2.60.40.420">
    <property type="entry name" value="Cupredoxins - blue copper proteins"/>
    <property type="match status" value="1"/>
</dbReference>
<organism evidence="7 8">
    <name type="scientific">Digitaria exilis</name>
    <dbReference type="NCBI Taxonomy" id="1010633"/>
    <lineage>
        <taxon>Eukaryota</taxon>
        <taxon>Viridiplantae</taxon>
        <taxon>Streptophyta</taxon>
        <taxon>Embryophyta</taxon>
        <taxon>Tracheophyta</taxon>
        <taxon>Spermatophyta</taxon>
        <taxon>Magnoliopsida</taxon>
        <taxon>Liliopsida</taxon>
        <taxon>Poales</taxon>
        <taxon>Poaceae</taxon>
        <taxon>PACMAD clade</taxon>
        <taxon>Panicoideae</taxon>
        <taxon>Panicodae</taxon>
        <taxon>Paniceae</taxon>
        <taxon>Anthephorinae</taxon>
        <taxon>Digitaria</taxon>
    </lineage>
</organism>
<dbReference type="Proteomes" id="UP000636709">
    <property type="component" value="Unassembled WGS sequence"/>
</dbReference>
<gene>
    <name evidence="7" type="ORF">HU200_030181</name>
</gene>
<keyword evidence="3" id="KW-1015">Disulfide bond</keyword>
<dbReference type="CDD" id="cd11013">
    <property type="entry name" value="Plantacyanin"/>
    <property type="match status" value="1"/>
</dbReference>
<dbReference type="PROSITE" id="PS51485">
    <property type="entry name" value="PHYTOCYANIN"/>
    <property type="match status" value="1"/>
</dbReference>
<evidence type="ECO:0000313" key="8">
    <source>
        <dbReference type="Proteomes" id="UP000636709"/>
    </source>
</evidence>
<evidence type="ECO:0000313" key="7">
    <source>
        <dbReference type="EMBL" id="KAF8708792.1"/>
    </source>
</evidence>
<evidence type="ECO:0000256" key="3">
    <source>
        <dbReference type="ARBA" id="ARBA00023157"/>
    </source>
</evidence>
<dbReference type="GO" id="GO:0046872">
    <property type="term" value="F:metal ion binding"/>
    <property type="evidence" value="ECO:0007669"/>
    <property type="project" value="UniProtKB-KW"/>
</dbReference>
<evidence type="ECO:0000256" key="1">
    <source>
        <dbReference type="ARBA" id="ARBA00022723"/>
    </source>
</evidence>
<dbReference type="InterPro" id="IPR003245">
    <property type="entry name" value="Phytocyanin_dom"/>
</dbReference>
<keyword evidence="5" id="KW-0472">Membrane</keyword>
<dbReference type="Pfam" id="PF02298">
    <property type="entry name" value="Cu_bind_like"/>
    <property type="match status" value="1"/>
</dbReference>
<evidence type="ECO:0000256" key="4">
    <source>
        <dbReference type="ARBA" id="ARBA00082491"/>
    </source>
</evidence>
<dbReference type="InterPro" id="IPR028871">
    <property type="entry name" value="BlueCu_1_BS"/>
</dbReference>
<dbReference type="PANTHER" id="PTHR33021">
    <property type="entry name" value="BLUE COPPER PROTEIN"/>
    <property type="match status" value="1"/>
</dbReference>
<dbReference type="InterPro" id="IPR008972">
    <property type="entry name" value="Cupredoxin"/>
</dbReference>
<evidence type="ECO:0000256" key="5">
    <source>
        <dbReference type="SAM" id="Phobius"/>
    </source>
</evidence>
<keyword evidence="2" id="KW-0186">Copper</keyword>
<keyword evidence="1" id="KW-0479">Metal-binding</keyword>
<feature type="transmembrane region" description="Helical" evidence="5">
    <location>
        <begin position="76"/>
        <end position="99"/>
    </location>
</feature>
<dbReference type="AlphaFoldDB" id="A0A835BT12"/>
<evidence type="ECO:0000256" key="2">
    <source>
        <dbReference type="ARBA" id="ARBA00023008"/>
    </source>
</evidence>
<name>A0A835BT12_9POAL</name>
<dbReference type="OrthoDB" id="2011645at2759"/>
<dbReference type="PROSITE" id="PS00196">
    <property type="entry name" value="COPPER_BLUE"/>
    <property type="match status" value="1"/>
</dbReference>
<dbReference type="GO" id="GO:0005886">
    <property type="term" value="C:plasma membrane"/>
    <property type="evidence" value="ECO:0007669"/>
    <property type="project" value="TreeGrafter"/>
</dbReference>
<reference evidence="7" key="1">
    <citation type="submission" date="2020-07" db="EMBL/GenBank/DDBJ databases">
        <title>Genome sequence and genetic diversity analysis of an under-domesticated orphan crop, white fonio (Digitaria exilis).</title>
        <authorList>
            <person name="Bennetzen J.L."/>
            <person name="Chen S."/>
            <person name="Ma X."/>
            <person name="Wang X."/>
            <person name="Yssel A.E.J."/>
            <person name="Chaluvadi S.R."/>
            <person name="Johnson M."/>
            <person name="Gangashetty P."/>
            <person name="Hamidou F."/>
            <person name="Sanogo M.D."/>
            <person name="Zwaenepoel A."/>
            <person name="Wallace J."/>
            <person name="Van De Peer Y."/>
            <person name="Van Deynze A."/>
        </authorList>
    </citation>
    <scope>NUCLEOTIDE SEQUENCE</scope>
    <source>
        <tissue evidence="7">Leaves</tissue>
    </source>
</reference>
<dbReference type="EMBL" id="JACEFO010001756">
    <property type="protein sequence ID" value="KAF8708792.1"/>
    <property type="molecule type" value="Genomic_DNA"/>
</dbReference>
<dbReference type="SUPFAM" id="SSF49503">
    <property type="entry name" value="Cupredoxins"/>
    <property type="match status" value="1"/>
</dbReference>
<sequence>MYGVAGRRSKSNGAPPLSWVVGRTPPPFSESPGALLTFTPPLHSPMPSPLPCPAAYKTRSIERPLPTTSPLRSTTIFSYSSLLLLALLYRPVLEVIALIEASNTMAGQGRVVILLAAAAVVLCVLLQAPAAESAVFTVGDRGGWSFSSGTWTTGKRFKAGDVLVFKYDSSAHDVAAVSAAGYKACSAPRGAKVYKSGNDRVTLARGTNYFICSIPGHCQAGMKIAVTAA</sequence>
<comment type="caution">
    <text evidence="7">The sequence shown here is derived from an EMBL/GenBank/DDBJ whole genome shotgun (WGS) entry which is preliminary data.</text>
</comment>
<feature type="transmembrane region" description="Helical" evidence="5">
    <location>
        <begin position="111"/>
        <end position="130"/>
    </location>
</feature>
<proteinExistence type="predicted"/>